<dbReference type="Proteomes" id="UP001054945">
    <property type="component" value="Unassembled WGS sequence"/>
</dbReference>
<organism evidence="1 2">
    <name type="scientific">Caerostris extrusa</name>
    <name type="common">Bark spider</name>
    <name type="synonym">Caerostris bankana</name>
    <dbReference type="NCBI Taxonomy" id="172846"/>
    <lineage>
        <taxon>Eukaryota</taxon>
        <taxon>Metazoa</taxon>
        <taxon>Ecdysozoa</taxon>
        <taxon>Arthropoda</taxon>
        <taxon>Chelicerata</taxon>
        <taxon>Arachnida</taxon>
        <taxon>Araneae</taxon>
        <taxon>Araneomorphae</taxon>
        <taxon>Entelegynae</taxon>
        <taxon>Araneoidea</taxon>
        <taxon>Araneidae</taxon>
        <taxon>Caerostris</taxon>
    </lineage>
</organism>
<protein>
    <submittedName>
        <fullName evidence="1">Uncharacterized protein</fullName>
    </submittedName>
</protein>
<keyword evidence="2" id="KW-1185">Reference proteome</keyword>
<evidence type="ECO:0000313" key="1">
    <source>
        <dbReference type="EMBL" id="GIY04657.1"/>
    </source>
</evidence>
<proteinExistence type="predicted"/>
<dbReference type="AlphaFoldDB" id="A0AAV4Q5S7"/>
<gene>
    <name evidence="1" type="ORF">CEXT_368731</name>
</gene>
<dbReference type="EMBL" id="BPLR01005740">
    <property type="protein sequence ID" value="GIY04657.1"/>
    <property type="molecule type" value="Genomic_DNA"/>
</dbReference>
<reference evidence="1 2" key="1">
    <citation type="submission" date="2021-06" db="EMBL/GenBank/DDBJ databases">
        <title>Caerostris extrusa draft genome.</title>
        <authorList>
            <person name="Kono N."/>
            <person name="Arakawa K."/>
        </authorList>
    </citation>
    <scope>NUCLEOTIDE SEQUENCE [LARGE SCALE GENOMIC DNA]</scope>
</reference>
<comment type="caution">
    <text evidence="1">The sequence shown here is derived from an EMBL/GenBank/DDBJ whole genome shotgun (WGS) entry which is preliminary data.</text>
</comment>
<name>A0AAV4Q5S7_CAEEX</name>
<accession>A0AAV4Q5S7</accession>
<evidence type="ECO:0000313" key="2">
    <source>
        <dbReference type="Proteomes" id="UP001054945"/>
    </source>
</evidence>
<sequence>MSGFHPPPPTPPSAASFIPPMQGIPAPFRPFCCPPHILMHFLEARSHLTVYCLFSSLLLRRSWSSFLPALPASENPSLFFFFLLLRLSFSIGSFVAGEWDSGQTTGANIGSLSAEEDDQQGGTRINYSLCFRSPCVRLDL</sequence>